<dbReference type="VEuPathDB" id="FungiDB:CC1G_03893"/>
<gene>
    <name evidence="2" type="ORF">CC1G_03893</name>
</gene>
<name>A8NH43_COPC7</name>
<dbReference type="RefSeq" id="XP_001833676.1">
    <property type="nucleotide sequence ID" value="XM_001833624.2"/>
</dbReference>
<evidence type="ECO:0000313" key="3">
    <source>
        <dbReference type="Proteomes" id="UP000001861"/>
    </source>
</evidence>
<dbReference type="GeneID" id="6010174"/>
<dbReference type="KEGG" id="cci:CC1G_03893"/>
<dbReference type="Proteomes" id="UP000001861">
    <property type="component" value="Unassembled WGS sequence"/>
</dbReference>
<reference evidence="2 3" key="1">
    <citation type="journal article" date="2010" name="Proc. Natl. Acad. Sci. U.S.A.">
        <title>Insights into evolution of multicellular fungi from the assembled chromosomes of the mushroom Coprinopsis cinerea (Coprinus cinereus).</title>
        <authorList>
            <person name="Stajich J.E."/>
            <person name="Wilke S.K."/>
            <person name="Ahren D."/>
            <person name="Au C.H."/>
            <person name="Birren B.W."/>
            <person name="Borodovsky M."/>
            <person name="Burns C."/>
            <person name="Canback B."/>
            <person name="Casselton L.A."/>
            <person name="Cheng C.K."/>
            <person name="Deng J."/>
            <person name="Dietrich F.S."/>
            <person name="Fargo D.C."/>
            <person name="Farman M.L."/>
            <person name="Gathman A.C."/>
            <person name="Goldberg J."/>
            <person name="Guigo R."/>
            <person name="Hoegger P.J."/>
            <person name="Hooker J.B."/>
            <person name="Huggins A."/>
            <person name="James T.Y."/>
            <person name="Kamada T."/>
            <person name="Kilaru S."/>
            <person name="Kodira C."/>
            <person name="Kues U."/>
            <person name="Kupfer D."/>
            <person name="Kwan H.S."/>
            <person name="Lomsadze A."/>
            <person name="Li W."/>
            <person name="Lilly W.W."/>
            <person name="Ma L.J."/>
            <person name="Mackey A.J."/>
            <person name="Manning G."/>
            <person name="Martin F."/>
            <person name="Muraguchi H."/>
            <person name="Natvig D.O."/>
            <person name="Palmerini H."/>
            <person name="Ramesh M.A."/>
            <person name="Rehmeyer C.J."/>
            <person name="Roe B.A."/>
            <person name="Shenoy N."/>
            <person name="Stanke M."/>
            <person name="Ter-Hovhannisyan V."/>
            <person name="Tunlid A."/>
            <person name="Velagapudi R."/>
            <person name="Vision T.J."/>
            <person name="Zeng Q."/>
            <person name="Zolan M.E."/>
            <person name="Pukkila P.J."/>
        </authorList>
    </citation>
    <scope>NUCLEOTIDE SEQUENCE [LARGE SCALE GENOMIC DNA]</scope>
    <source>
        <strain evidence="3">Okayama-7 / 130 / ATCC MYA-4618 / FGSC 9003</strain>
    </source>
</reference>
<dbReference type="InParanoid" id="A8NH43"/>
<organism evidence="2 3">
    <name type="scientific">Coprinopsis cinerea (strain Okayama-7 / 130 / ATCC MYA-4618 / FGSC 9003)</name>
    <name type="common">Inky cap fungus</name>
    <name type="synonym">Hormographiella aspergillata</name>
    <dbReference type="NCBI Taxonomy" id="240176"/>
    <lineage>
        <taxon>Eukaryota</taxon>
        <taxon>Fungi</taxon>
        <taxon>Dikarya</taxon>
        <taxon>Basidiomycota</taxon>
        <taxon>Agaricomycotina</taxon>
        <taxon>Agaricomycetes</taxon>
        <taxon>Agaricomycetidae</taxon>
        <taxon>Agaricales</taxon>
        <taxon>Agaricineae</taxon>
        <taxon>Psathyrellaceae</taxon>
        <taxon>Coprinopsis</taxon>
    </lineage>
</organism>
<comment type="caution">
    <text evidence="2">The sequence shown here is derived from an EMBL/GenBank/DDBJ whole genome shotgun (WGS) entry which is preliminary data.</text>
</comment>
<feature type="region of interest" description="Disordered" evidence="1">
    <location>
        <begin position="1"/>
        <end position="94"/>
    </location>
</feature>
<dbReference type="AlphaFoldDB" id="A8NH43"/>
<feature type="compositionally biased region" description="Basic and acidic residues" evidence="1">
    <location>
        <begin position="19"/>
        <end position="45"/>
    </location>
</feature>
<accession>A8NH43</accession>
<keyword evidence="3" id="KW-1185">Reference proteome</keyword>
<protein>
    <submittedName>
        <fullName evidence="2">Uncharacterized protein</fullName>
    </submittedName>
</protein>
<evidence type="ECO:0000256" key="1">
    <source>
        <dbReference type="SAM" id="MobiDB-lite"/>
    </source>
</evidence>
<evidence type="ECO:0000313" key="2">
    <source>
        <dbReference type="EMBL" id="EAU88221.1"/>
    </source>
</evidence>
<proteinExistence type="predicted"/>
<dbReference type="EMBL" id="AACS02000002">
    <property type="protein sequence ID" value="EAU88221.1"/>
    <property type="molecule type" value="Genomic_DNA"/>
</dbReference>
<sequence length="94" mass="10164">MMSDKGVAPGELTPQMEQKQVEVEGRDAFAHEGLESGELQDKATSDESQDEEPLSDEEPVFPEQPDPEDGRGRSTPVTVSVRGDPKIKGGGVRK</sequence>
<feature type="compositionally biased region" description="Acidic residues" evidence="1">
    <location>
        <begin position="47"/>
        <end position="60"/>
    </location>
</feature>